<feature type="coiled-coil region" evidence="11">
    <location>
        <begin position="416"/>
        <end position="473"/>
    </location>
</feature>
<name>A0A7E4VB94_PANRE</name>
<feature type="region of interest" description="Disordered" evidence="12">
    <location>
        <begin position="738"/>
        <end position="761"/>
    </location>
</feature>
<sequence length="761" mass="82139">MSATTTDYSNEAKHEFDEERSPTPTSEEYTDSEDEEASRDSISFSRIRLRDADSNLPDASNEDGMPTNFAGMKFDLGDTLSSSLPSTSEHEGRSPSDAAGTGSNNGGRKRTFSNSESTPKDTPTEKRTATKICRVCGDKAYSYNFNVITCESCKAFFRRNANKEKEIRCPFNDQCDINIVSRRFCQRCRLQKCFRVGMKKEWIMSEEARLEKKQRILDNRERRAAERMMEDKGQGLQMSPEGNSNMASNMSNGDATMTSFAAPVPQPQQNGVSPPNTAVEELAAAIAAPVAVQQQAQAAVVAAALLQSAAPVAAPVIPAVVPPVTLMPTAPQPVPQTSEVAQYAAAVATAVANAAANAAPPAVAPPASFPTHNDAGQMATERALAASILTNVAQPPGHELNVQAAQMVNPIAAVQLQQQVANYQAAQQVIAQAEAQAQAVNHIVQQQQAVAAAQQQQQQQQAQQQQAQNLVAAAVAAASIVGSLESTVVTAPPPAMVTAASIGSVSQPTSAPITTSSPDENNLQDLISVPRDIFIKLIENRKESDQGHNPLNPPPGHNPLNPPPVKCQCHCNCGRYPNELLIVDKVMTDLLENSTKYNNTRPMAQLSQKTVNNTTPIPMDTTPPLVQVQAPQAIMQPVQVQVPVPPQQVAPQQMFAIQPMPTQMQQVMQPMSAQQMQTAMSQPMSAQQIQTAMSQPMSAQQMQPMSAQQIQTAMTQPMNGITNFAPMVTGMPSMHDQQQQQQQQHQEYMYHQPSMQTSAAC</sequence>
<dbReference type="InterPro" id="IPR050234">
    <property type="entry name" value="Nuclear_hormone_rcpt_NR1"/>
</dbReference>
<dbReference type="PRINTS" id="PR00047">
    <property type="entry name" value="STROIDFINGER"/>
</dbReference>
<dbReference type="PROSITE" id="PS00031">
    <property type="entry name" value="NUCLEAR_REC_DBD_1"/>
    <property type="match status" value="1"/>
</dbReference>
<keyword evidence="8" id="KW-0804">Transcription</keyword>
<keyword evidence="10" id="KW-0539">Nucleus</keyword>
<dbReference type="PANTHER" id="PTHR24082:SF508">
    <property type="entry name" value="NUCLEAR HORMONE RECEPTOR FAMILY MEMBER NHR-48"/>
    <property type="match status" value="1"/>
</dbReference>
<feature type="region of interest" description="Disordered" evidence="12">
    <location>
        <begin position="502"/>
        <end position="523"/>
    </location>
</feature>
<keyword evidence="9" id="KW-0675">Receptor</keyword>
<dbReference type="GO" id="GO:0006950">
    <property type="term" value="P:response to stress"/>
    <property type="evidence" value="ECO:0007669"/>
    <property type="project" value="UniProtKB-ARBA"/>
</dbReference>
<dbReference type="WBParaSite" id="Pan_g18861.t1">
    <property type="protein sequence ID" value="Pan_g18861.t1"/>
    <property type="gene ID" value="Pan_g18861"/>
</dbReference>
<comment type="similarity">
    <text evidence="2">Belongs to the nuclear hormone receptor family.</text>
</comment>
<evidence type="ECO:0000313" key="15">
    <source>
        <dbReference type="WBParaSite" id="Pan_g18861.t1"/>
    </source>
</evidence>
<evidence type="ECO:0000259" key="13">
    <source>
        <dbReference type="PROSITE" id="PS51030"/>
    </source>
</evidence>
<dbReference type="InterPro" id="IPR001628">
    <property type="entry name" value="Znf_hrmn_rcpt"/>
</dbReference>
<organism evidence="14 15">
    <name type="scientific">Panagrellus redivivus</name>
    <name type="common">Microworm</name>
    <dbReference type="NCBI Taxonomy" id="6233"/>
    <lineage>
        <taxon>Eukaryota</taxon>
        <taxon>Metazoa</taxon>
        <taxon>Ecdysozoa</taxon>
        <taxon>Nematoda</taxon>
        <taxon>Chromadorea</taxon>
        <taxon>Rhabditida</taxon>
        <taxon>Tylenchina</taxon>
        <taxon>Panagrolaimomorpha</taxon>
        <taxon>Panagrolaimoidea</taxon>
        <taxon>Panagrolaimidae</taxon>
        <taxon>Panagrellus</taxon>
    </lineage>
</organism>
<evidence type="ECO:0000256" key="5">
    <source>
        <dbReference type="ARBA" id="ARBA00022833"/>
    </source>
</evidence>
<keyword evidence="7" id="KW-0238">DNA-binding</keyword>
<proteinExistence type="inferred from homology"/>
<dbReference type="GO" id="GO:0000122">
    <property type="term" value="P:negative regulation of transcription by RNA polymerase II"/>
    <property type="evidence" value="ECO:0007669"/>
    <property type="project" value="TreeGrafter"/>
</dbReference>
<dbReference type="GO" id="GO:0030154">
    <property type="term" value="P:cell differentiation"/>
    <property type="evidence" value="ECO:0007669"/>
    <property type="project" value="TreeGrafter"/>
</dbReference>
<evidence type="ECO:0000256" key="3">
    <source>
        <dbReference type="ARBA" id="ARBA00022723"/>
    </source>
</evidence>
<dbReference type="PROSITE" id="PS51030">
    <property type="entry name" value="NUCLEAR_REC_DBD_2"/>
    <property type="match status" value="1"/>
</dbReference>
<evidence type="ECO:0000256" key="4">
    <source>
        <dbReference type="ARBA" id="ARBA00022771"/>
    </source>
</evidence>
<dbReference type="GO" id="GO:0000978">
    <property type="term" value="F:RNA polymerase II cis-regulatory region sequence-specific DNA binding"/>
    <property type="evidence" value="ECO:0007669"/>
    <property type="project" value="TreeGrafter"/>
</dbReference>
<evidence type="ECO:0000256" key="8">
    <source>
        <dbReference type="ARBA" id="ARBA00023163"/>
    </source>
</evidence>
<dbReference type="GO" id="GO:0004879">
    <property type="term" value="F:nuclear receptor activity"/>
    <property type="evidence" value="ECO:0007669"/>
    <property type="project" value="TreeGrafter"/>
</dbReference>
<dbReference type="AlphaFoldDB" id="A0A7E4VB94"/>
<keyword evidence="4" id="KW-0863">Zinc-finger</keyword>
<reference evidence="14" key="1">
    <citation type="journal article" date="2013" name="Genetics">
        <title>The draft genome and transcriptome of Panagrellus redivivus are shaped by the harsh demands of a free-living lifestyle.</title>
        <authorList>
            <person name="Srinivasan J."/>
            <person name="Dillman A.R."/>
            <person name="Macchietto M.G."/>
            <person name="Heikkinen L."/>
            <person name="Lakso M."/>
            <person name="Fracchia K.M."/>
            <person name="Antoshechkin I."/>
            <person name="Mortazavi A."/>
            <person name="Wong G."/>
            <person name="Sternberg P.W."/>
        </authorList>
    </citation>
    <scope>NUCLEOTIDE SEQUENCE [LARGE SCALE GENOMIC DNA]</scope>
    <source>
        <strain evidence="14">MT8872</strain>
    </source>
</reference>
<evidence type="ECO:0000256" key="1">
    <source>
        <dbReference type="ARBA" id="ARBA00004123"/>
    </source>
</evidence>
<evidence type="ECO:0000256" key="7">
    <source>
        <dbReference type="ARBA" id="ARBA00023125"/>
    </source>
</evidence>
<evidence type="ECO:0000313" key="14">
    <source>
        <dbReference type="Proteomes" id="UP000492821"/>
    </source>
</evidence>
<dbReference type="PANTHER" id="PTHR24082">
    <property type="entry name" value="NUCLEAR HORMONE RECEPTOR"/>
    <property type="match status" value="1"/>
</dbReference>
<dbReference type="Pfam" id="PF00105">
    <property type="entry name" value="zf-C4"/>
    <property type="match status" value="1"/>
</dbReference>
<evidence type="ECO:0000256" key="6">
    <source>
        <dbReference type="ARBA" id="ARBA00023015"/>
    </source>
</evidence>
<dbReference type="SUPFAM" id="SSF57716">
    <property type="entry name" value="Glucocorticoid receptor-like (DNA-binding domain)"/>
    <property type="match status" value="1"/>
</dbReference>
<evidence type="ECO:0000256" key="10">
    <source>
        <dbReference type="ARBA" id="ARBA00023242"/>
    </source>
</evidence>
<evidence type="ECO:0000256" key="9">
    <source>
        <dbReference type="ARBA" id="ARBA00023170"/>
    </source>
</evidence>
<dbReference type="InterPro" id="IPR013088">
    <property type="entry name" value="Znf_NHR/GATA"/>
</dbReference>
<comment type="subcellular location">
    <subcellularLocation>
        <location evidence="1">Nucleus</location>
    </subcellularLocation>
</comment>
<reference evidence="15" key="2">
    <citation type="submission" date="2020-10" db="UniProtKB">
        <authorList>
            <consortium name="WormBaseParasite"/>
        </authorList>
    </citation>
    <scope>IDENTIFICATION</scope>
</reference>
<feature type="compositionally biased region" description="Acidic residues" evidence="12">
    <location>
        <begin position="28"/>
        <end position="37"/>
    </location>
</feature>
<evidence type="ECO:0000256" key="2">
    <source>
        <dbReference type="ARBA" id="ARBA00005993"/>
    </source>
</evidence>
<keyword evidence="11" id="KW-0175">Coiled coil</keyword>
<dbReference type="SMART" id="SM00399">
    <property type="entry name" value="ZnF_C4"/>
    <property type="match status" value="1"/>
</dbReference>
<dbReference type="GO" id="GO:0005634">
    <property type="term" value="C:nucleus"/>
    <property type="evidence" value="ECO:0007669"/>
    <property type="project" value="UniProtKB-SubCell"/>
</dbReference>
<keyword evidence="6" id="KW-0805">Transcription regulation</keyword>
<protein>
    <submittedName>
        <fullName evidence="15">Nuclear receptor domain-containing protein</fullName>
    </submittedName>
</protein>
<accession>A0A7E4VB94</accession>
<keyword evidence="5" id="KW-0862">Zinc</keyword>
<dbReference type="CDD" id="cd06966">
    <property type="entry name" value="NR_DBD_CAR"/>
    <property type="match status" value="1"/>
</dbReference>
<evidence type="ECO:0000256" key="11">
    <source>
        <dbReference type="SAM" id="Coils"/>
    </source>
</evidence>
<dbReference type="Gene3D" id="3.30.50.10">
    <property type="entry name" value="Erythroid Transcription Factor GATA-1, subunit A"/>
    <property type="match status" value="1"/>
</dbReference>
<feature type="domain" description="Nuclear receptor" evidence="13">
    <location>
        <begin position="130"/>
        <end position="205"/>
    </location>
</feature>
<dbReference type="FunFam" id="3.30.50.10:FF:000042">
    <property type="entry name" value="Nuclear hormone receptor HR96"/>
    <property type="match status" value="1"/>
</dbReference>
<feature type="compositionally biased region" description="Basic and acidic residues" evidence="12">
    <location>
        <begin position="10"/>
        <end position="21"/>
    </location>
</feature>
<dbReference type="Proteomes" id="UP000492821">
    <property type="component" value="Unassembled WGS sequence"/>
</dbReference>
<dbReference type="GO" id="GO:0008270">
    <property type="term" value="F:zinc ion binding"/>
    <property type="evidence" value="ECO:0007669"/>
    <property type="project" value="UniProtKB-KW"/>
</dbReference>
<dbReference type="GO" id="GO:0045944">
    <property type="term" value="P:positive regulation of transcription by RNA polymerase II"/>
    <property type="evidence" value="ECO:0007669"/>
    <property type="project" value="TreeGrafter"/>
</dbReference>
<evidence type="ECO:0000256" key="12">
    <source>
        <dbReference type="SAM" id="MobiDB-lite"/>
    </source>
</evidence>
<keyword evidence="3" id="KW-0479">Metal-binding</keyword>
<keyword evidence="14" id="KW-1185">Reference proteome</keyword>
<feature type="region of interest" description="Disordered" evidence="12">
    <location>
        <begin position="1"/>
        <end position="126"/>
    </location>
</feature>